<evidence type="ECO:0000313" key="2">
    <source>
        <dbReference type="Proteomes" id="UP001187192"/>
    </source>
</evidence>
<dbReference type="InterPro" id="IPR042885">
    <property type="entry name" value="HIPP47/16"/>
</dbReference>
<comment type="caution">
    <text evidence="1">The sequence shown here is derived from an EMBL/GenBank/DDBJ whole genome shotgun (WGS) entry which is preliminary data.</text>
</comment>
<evidence type="ECO:0008006" key="3">
    <source>
        <dbReference type="Google" id="ProtNLM"/>
    </source>
</evidence>
<reference evidence="1" key="1">
    <citation type="submission" date="2023-07" db="EMBL/GenBank/DDBJ databases">
        <title>draft genome sequence of fig (Ficus carica).</title>
        <authorList>
            <person name="Takahashi T."/>
            <person name="Nishimura K."/>
        </authorList>
    </citation>
    <scope>NUCLEOTIDE SEQUENCE</scope>
</reference>
<dbReference type="Gramene" id="FCD_00020146-RA">
    <property type="protein sequence ID" value="FCD_00020146-RA:cds"/>
    <property type="gene ID" value="FCD_00020146"/>
</dbReference>
<dbReference type="Proteomes" id="UP001187192">
    <property type="component" value="Unassembled WGS sequence"/>
</dbReference>
<name>A0AA88J0P1_FICCA</name>
<keyword evidence="2" id="KW-1185">Reference proteome</keyword>
<gene>
    <name evidence="1" type="ORF">TIFTF001_031203</name>
</gene>
<organism evidence="1 2">
    <name type="scientific">Ficus carica</name>
    <name type="common">Common fig</name>
    <dbReference type="NCBI Taxonomy" id="3494"/>
    <lineage>
        <taxon>Eukaryota</taxon>
        <taxon>Viridiplantae</taxon>
        <taxon>Streptophyta</taxon>
        <taxon>Embryophyta</taxon>
        <taxon>Tracheophyta</taxon>
        <taxon>Spermatophyta</taxon>
        <taxon>Magnoliopsida</taxon>
        <taxon>eudicotyledons</taxon>
        <taxon>Gunneridae</taxon>
        <taxon>Pentapetalae</taxon>
        <taxon>rosids</taxon>
        <taxon>fabids</taxon>
        <taxon>Rosales</taxon>
        <taxon>Moraceae</taxon>
        <taxon>Ficeae</taxon>
        <taxon>Ficus</taxon>
    </lineage>
</organism>
<dbReference type="PANTHER" id="PTHR46932">
    <property type="entry name" value="HEAVY METAL-ASSOCIATED ISOPRENYLATED PLANT PROTEIN 47"/>
    <property type="match status" value="1"/>
</dbReference>
<dbReference type="Gene3D" id="3.30.70.100">
    <property type="match status" value="1"/>
</dbReference>
<evidence type="ECO:0000313" key="1">
    <source>
        <dbReference type="EMBL" id="GMN62118.1"/>
    </source>
</evidence>
<sequence length="77" mass="8490">MLQQKVVIEVHMKCEKCRSKALEIAFLKDGVFSVALKGKIKNQIEVIGDGIVDAAGLAETLRRKVGFAYLVSVEELN</sequence>
<protein>
    <recommendedName>
        <fullName evidence="3">HMA domain-containing protein</fullName>
    </recommendedName>
</protein>
<dbReference type="AlphaFoldDB" id="A0AA88J0P1"/>
<proteinExistence type="predicted"/>
<dbReference type="PANTHER" id="PTHR46932:SF12">
    <property type="entry name" value="HEAVY METAL-ASSOCIATED ISOPRENYLATED PLANT PROTEIN 47"/>
    <property type="match status" value="1"/>
</dbReference>
<accession>A0AA88J0P1</accession>
<dbReference type="EMBL" id="BTGU01000123">
    <property type="protein sequence ID" value="GMN62118.1"/>
    <property type="molecule type" value="Genomic_DNA"/>
</dbReference>